<gene>
    <name evidence="1" type="ORF">U27_01777</name>
</gene>
<name>A0A0S6W942_VECG1</name>
<evidence type="ECO:0000313" key="2">
    <source>
        <dbReference type="Proteomes" id="UP000030661"/>
    </source>
</evidence>
<organism evidence="1 2">
    <name type="scientific">Vecturithrix granuli</name>
    <dbReference type="NCBI Taxonomy" id="1499967"/>
    <lineage>
        <taxon>Bacteria</taxon>
        <taxon>Candidatus Moduliflexota</taxon>
        <taxon>Candidatus Vecturitrichia</taxon>
        <taxon>Candidatus Vecturitrichales</taxon>
        <taxon>Candidatus Vecturitrichaceae</taxon>
        <taxon>Candidatus Vecturithrix</taxon>
    </lineage>
</organism>
<dbReference type="AlphaFoldDB" id="A0A0S6W942"/>
<dbReference type="Proteomes" id="UP000030661">
    <property type="component" value="Unassembled WGS sequence"/>
</dbReference>
<reference evidence="1 2" key="1">
    <citation type="journal article" date="2015" name="PeerJ">
        <title>First genomic representation of candidate bacterial phylum KSB3 points to enhanced environmental sensing as a trigger of wastewater bulking.</title>
        <authorList>
            <person name="Sekiguchi Y."/>
            <person name="Ohashi A."/>
            <person name="Parks D.H."/>
            <person name="Yamauchi T."/>
            <person name="Tyson G.W."/>
            <person name="Hugenholtz P."/>
        </authorList>
    </citation>
    <scope>NUCLEOTIDE SEQUENCE [LARGE SCALE GENOMIC DNA]</scope>
</reference>
<dbReference type="EMBL" id="DF820463">
    <property type="protein sequence ID" value="GAK54946.1"/>
    <property type="molecule type" value="Genomic_DNA"/>
</dbReference>
<keyword evidence="2" id="KW-1185">Reference proteome</keyword>
<dbReference type="HOGENOM" id="CLU_2407300_0_0_0"/>
<evidence type="ECO:0000313" key="1">
    <source>
        <dbReference type="EMBL" id="GAK54946.1"/>
    </source>
</evidence>
<protein>
    <submittedName>
        <fullName evidence="1">Uncharacterized protein</fullName>
    </submittedName>
</protein>
<accession>A0A0S6W942</accession>
<proteinExistence type="predicted"/>
<sequence>MHDEERRKYFAMLIADIIQDLLRDSDELSEILETASKEGYDIFLTIFSGIMIRERDDEEKSAPLPPKFEFTQFDKEFLQSIGVRLPDEEKST</sequence>